<name>A0A8S3Q1U7_MYTED</name>
<reference evidence="1" key="1">
    <citation type="submission" date="2021-03" db="EMBL/GenBank/DDBJ databases">
        <authorList>
            <person name="Bekaert M."/>
        </authorList>
    </citation>
    <scope>NUCLEOTIDE SEQUENCE</scope>
</reference>
<protein>
    <submittedName>
        <fullName evidence="1">Uncharacterized protein</fullName>
    </submittedName>
</protein>
<evidence type="ECO:0000313" key="1">
    <source>
        <dbReference type="EMBL" id="CAG2188085.1"/>
    </source>
</evidence>
<gene>
    <name evidence="1" type="ORF">MEDL_3520</name>
</gene>
<dbReference type="Proteomes" id="UP000683360">
    <property type="component" value="Unassembled WGS sequence"/>
</dbReference>
<dbReference type="EMBL" id="CAJPWZ010000196">
    <property type="protein sequence ID" value="CAG2188085.1"/>
    <property type="molecule type" value="Genomic_DNA"/>
</dbReference>
<evidence type="ECO:0000313" key="2">
    <source>
        <dbReference type="Proteomes" id="UP000683360"/>
    </source>
</evidence>
<keyword evidence="2" id="KW-1185">Reference proteome</keyword>
<organism evidence="1 2">
    <name type="scientific">Mytilus edulis</name>
    <name type="common">Blue mussel</name>
    <dbReference type="NCBI Taxonomy" id="6550"/>
    <lineage>
        <taxon>Eukaryota</taxon>
        <taxon>Metazoa</taxon>
        <taxon>Spiralia</taxon>
        <taxon>Lophotrochozoa</taxon>
        <taxon>Mollusca</taxon>
        <taxon>Bivalvia</taxon>
        <taxon>Autobranchia</taxon>
        <taxon>Pteriomorphia</taxon>
        <taxon>Mytilida</taxon>
        <taxon>Mytiloidea</taxon>
        <taxon>Mytilidae</taxon>
        <taxon>Mytilinae</taxon>
        <taxon>Mytilus</taxon>
    </lineage>
</organism>
<comment type="caution">
    <text evidence="1">The sequence shown here is derived from an EMBL/GenBank/DDBJ whole genome shotgun (WGS) entry which is preliminary data.</text>
</comment>
<dbReference type="InterPro" id="IPR008042">
    <property type="entry name" value="Retrotrans_Pao"/>
</dbReference>
<dbReference type="OrthoDB" id="10067762at2759"/>
<dbReference type="PANTHER" id="PTHR47331">
    <property type="entry name" value="PHD-TYPE DOMAIN-CONTAINING PROTEIN"/>
    <property type="match status" value="1"/>
</dbReference>
<sequence length="557" mass="63239">MGFFCENKTFKKDRKLRKVESNDRKDNLRRSAFEKNDLRMLQMMDDKAFFDNAVYHKGCITKYLLSKAKSESLNIASSILDHDTAFRSLISDVHEDLFVGKKAFPMSQILEIYISHLPDHLPKTYPVTKLQDKLERYYDKAIIVQPQRGQGKSNFVFSSNVSIGNVVAAAGKLKSKLKTSEIEQEVSQVSDNISDDQILHSAAKILRRDIENLTVPTDEYPTPNEASLAVSMERMPSSLTKFVLAMGQKYSVQTFDQQLYSIAKQVAWTMPESFRNNITRLGGFHTLSCFIAAIGKLWGDGGLKDLLVDSSVYASGTVDQMLNGKEFNRAIYVLIQELWKCGLDWDELIPDNLKTTWIDLTKDLEKAIQFTIPRYYFSKPSASTELVLHVFTDASPKAYGAAAYLSNENETTLVMAKTRVAPVKCLTLPQLELMAAIIGARLAAHLHSTLNYPKILIERRKITELTHPYKWRYCPTDNNPADLLTRGLTIEQFDQSILWRKGPHWLTDSTKWPELNSAKNTVLTSLVDDREKEEELDNLDMTHQNSLGSITNILDLT</sequence>
<proteinExistence type="predicted"/>
<dbReference type="Pfam" id="PF05380">
    <property type="entry name" value="Peptidase_A17"/>
    <property type="match status" value="1"/>
</dbReference>
<accession>A0A8S3Q1U7</accession>
<dbReference type="AlphaFoldDB" id="A0A8S3Q1U7"/>